<evidence type="ECO:0000259" key="14">
    <source>
        <dbReference type="Pfam" id="PF07715"/>
    </source>
</evidence>
<evidence type="ECO:0000256" key="6">
    <source>
        <dbReference type="ARBA" id="ARBA00023077"/>
    </source>
</evidence>
<evidence type="ECO:0000256" key="3">
    <source>
        <dbReference type="ARBA" id="ARBA00022452"/>
    </source>
</evidence>
<evidence type="ECO:0000256" key="8">
    <source>
        <dbReference type="ARBA" id="ARBA00023170"/>
    </source>
</evidence>
<evidence type="ECO:0000256" key="7">
    <source>
        <dbReference type="ARBA" id="ARBA00023136"/>
    </source>
</evidence>
<dbReference type="AlphaFoldDB" id="A0A1F6CB77"/>
<dbReference type="SUPFAM" id="SSF56935">
    <property type="entry name" value="Porins"/>
    <property type="match status" value="1"/>
</dbReference>
<dbReference type="PANTHER" id="PTHR30069:SF29">
    <property type="entry name" value="HEMOGLOBIN AND HEMOGLOBIN-HAPTOGLOBIN-BINDING PROTEIN 1-RELATED"/>
    <property type="match status" value="1"/>
</dbReference>
<feature type="domain" description="TonB-dependent receptor-like beta-barrel" evidence="13">
    <location>
        <begin position="555"/>
        <end position="1007"/>
    </location>
</feature>
<keyword evidence="6 10" id="KW-0798">TonB box</keyword>
<keyword evidence="7 10" id="KW-0472">Membrane</keyword>
<gene>
    <name evidence="15" type="ORF">A3F84_15120</name>
</gene>
<comment type="subcellular location">
    <subcellularLocation>
        <location evidence="1">Cell outer membrane</location>
        <topology evidence="1">Multi-pass membrane protein</topology>
    </subcellularLocation>
</comment>
<feature type="domain" description="TonB-dependent receptor plug" evidence="14">
    <location>
        <begin position="157"/>
        <end position="231"/>
    </location>
</feature>
<comment type="similarity">
    <text evidence="10">Belongs to the TonB-dependent receptor family.</text>
</comment>
<feature type="chain" id="PRO_5009523289" description="TonB-dependent receptor plug domain-containing protein" evidence="12">
    <location>
        <begin position="26"/>
        <end position="1092"/>
    </location>
</feature>
<dbReference type="Pfam" id="PF00593">
    <property type="entry name" value="TonB_dep_Rec_b-barrel"/>
    <property type="match status" value="1"/>
</dbReference>
<dbReference type="GO" id="GO:0030246">
    <property type="term" value="F:carbohydrate binding"/>
    <property type="evidence" value="ECO:0007669"/>
    <property type="project" value="InterPro"/>
</dbReference>
<keyword evidence="3" id="KW-1134">Transmembrane beta strand</keyword>
<dbReference type="Proteomes" id="UP000178606">
    <property type="component" value="Unassembled WGS sequence"/>
</dbReference>
<evidence type="ECO:0008006" key="17">
    <source>
        <dbReference type="Google" id="ProtNLM"/>
    </source>
</evidence>
<reference evidence="15 16" key="1">
    <citation type="journal article" date="2016" name="Nat. Commun.">
        <title>Thousands of microbial genomes shed light on interconnected biogeochemical processes in an aquifer system.</title>
        <authorList>
            <person name="Anantharaman K."/>
            <person name="Brown C.T."/>
            <person name="Hug L.A."/>
            <person name="Sharon I."/>
            <person name="Castelle C.J."/>
            <person name="Probst A.J."/>
            <person name="Thomas B.C."/>
            <person name="Singh A."/>
            <person name="Wilkins M.J."/>
            <person name="Karaoz U."/>
            <person name="Brodie E.L."/>
            <person name="Williams K.H."/>
            <person name="Hubbard S.S."/>
            <person name="Banfield J.F."/>
        </authorList>
    </citation>
    <scope>NUCLEOTIDE SEQUENCE [LARGE SCALE GENOMIC DNA]</scope>
    <source>
        <strain evidence="16">RIFCSPLOWO2_12_FULL_64_10</strain>
    </source>
</reference>
<keyword evidence="8" id="KW-0675">Receptor</keyword>
<sequence length="1092" mass="122498">MSPERYRFGKCVVALAVLLLLGAGAADVLAQTTTGKVTGRVTDAKTKEALPGASVSVTGTKLGAVTDARGEYVILGVPPGSYTLKVTIVGYSAQEVPAQVSVDRTTTANASMAVEAIQMGAVEVVGQRPLVETEVSFTQQIMSREMVKAIPTGSARIQHAVMSQVGVDRDGWGVTIRGNNDKDVAFVQDGMRFAQRFDGRPFSSYPTSSVQEIQVLTGGFAPEYGQARAGVVNIVSKEPAAWLVSGEARYITAGNKWYGEENPYSDNYWTVKRWLSVDPAGDANQDGRADFEGWKAWLARTSAAKQNVYLGQTVTTAEQARAIWLYQHRRVKEDGTVLLGDGTTLSQKDPQGRMNIIGEEGDYGYSYDATVGGPLIRDRVGATYSLRRERTPIYNAAQPSFLQTVHQGKLMFTPTTSTKLTLMGLRALSDGTGFGRTAENGSTIGNANGVAGGVADPPSTTWRTKMSTNTSRLDQWQVGAAWRHVLNPKTFYEASFTRQRFQIKARFAPTMDHRQVVAVYPDGKIELSPELANGTPVSRIVRERGSQGANQSPVYLDTDARKAWAAAAKAKGAVVIGNDPNGWVYPETNPDLLTGVGDLGQGSRNQDSSHSNQSDFSLALTTQLRRNHQVKLGITMQRTDMFQASGTIFGHEMMTVGNRTQWSGSFYAQDKMEYRNLIVNAGARLEWDRPDKHYNFHAWLPSDPNAAWFWQNPVRGGYAPELYTYDQSAKTVRPPMKWYFAPRLGMSYPITETTKLYFNYGYFYRAPSMREMYELYVSDLTKPTYNGNPYTSALRTIQYEMGYEQGFFAGKPHAFKLSGNVYFKDSNRDAFTLWYGFGQVVGPGPYWQPYQSHLMRDIRGVEVTVQKTRGRYWSGYAGYDFNLQRPDNVAWQTLSFDKNEPTFNKVWTANQAQKQAETEARPILRANLTVYSPAEWSKDHVKGGWELDLYYYRKRGQGFNYNPANDPLLRGKLNKRWIAERYANLRITKEFRVQKARPQFYLEVNNLFDWPYPSRTGNVFGFPSGMNYPLGAVQTTTQLYDAYMAEIDRQGKTPGEYIGEPGSAEFNKFMPIYWWTNYQNKRRFYFGVRFDL</sequence>
<dbReference type="InterPro" id="IPR000531">
    <property type="entry name" value="Beta-barrel_TonB"/>
</dbReference>
<feature type="signal peptide" evidence="12">
    <location>
        <begin position="1"/>
        <end position="25"/>
    </location>
</feature>
<dbReference type="GO" id="GO:0044718">
    <property type="term" value="P:siderophore transmembrane transport"/>
    <property type="evidence" value="ECO:0007669"/>
    <property type="project" value="TreeGrafter"/>
</dbReference>
<proteinExistence type="inferred from homology"/>
<dbReference type="Pfam" id="PF07715">
    <property type="entry name" value="Plug"/>
    <property type="match status" value="1"/>
</dbReference>
<evidence type="ECO:0000256" key="4">
    <source>
        <dbReference type="ARBA" id="ARBA00022692"/>
    </source>
</evidence>
<accession>A0A1F6CB77</accession>
<feature type="compositionally biased region" description="Polar residues" evidence="11">
    <location>
        <begin position="602"/>
        <end position="615"/>
    </location>
</feature>
<dbReference type="PANTHER" id="PTHR30069">
    <property type="entry name" value="TONB-DEPENDENT OUTER MEMBRANE RECEPTOR"/>
    <property type="match status" value="1"/>
</dbReference>
<keyword evidence="4" id="KW-0812">Transmembrane</keyword>
<dbReference type="SUPFAM" id="SSF49452">
    <property type="entry name" value="Starch-binding domain-like"/>
    <property type="match status" value="1"/>
</dbReference>
<evidence type="ECO:0000256" key="5">
    <source>
        <dbReference type="ARBA" id="ARBA00022729"/>
    </source>
</evidence>
<dbReference type="Gene3D" id="2.170.130.10">
    <property type="entry name" value="TonB-dependent receptor, plug domain"/>
    <property type="match status" value="1"/>
</dbReference>
<evidence type="ECO:0000313" key="15">
    <source>
        <dbReference type="EMBL" id="OGG46207.1"/>
    </source>
</evidence>
<dbReference type="Gene3D" id="2.60.40.1120">
    <property type="entry name" value="Carboxypeptidase-like, regulatory domain"/>
    <property type="match status" value="1"/>
</dbReference>
<keyword evidence="5 12" id="KW-0732">Signal</keyword>
<dbReference type="Gene3D" id="2.40.170.20">
    <property type="entry name" value="TonB-dependent receptor, beta-barrel domain"/>
    <property type="match status" value="1"/>
</dbReference>
<evidence type="ECO:0000256" key="12">
    <source>
        <dbReference type="SAM" id="SignalP"/>
    </source>
</evidence>
<evidence type="ECO:0000256" key="1">
    <source>
        <dbReference type="ARBA" id="ARBA00004571"/>
    </source>
</evidence>
<name>A0A1F6CB77_HANXR</name>
<dbReference type="InterPro" id="IPR012910">
    <property type="entry name" value="Plug_dom"/>
</dbReference>
<feature type="region of interest" description="Disordered" evidence="11">
    <location>
        <begin position="595"/>
        <end position="615"/>
    </location>
</feature>
<keyword evidence="9" id="KW-0998">Cell outer membrane</keyword>
<dbReference type="InterPro" id="IPR013784">
    <property type="entry name" value="Carb-bd-like_fold"/>
</dbReference>
<dbReference type="GO" id="GO:0009279">
    <property type="term" value="C:cell outer membrane"/>
    <property type="evidence" value="ECO:0007669"/>
    <property type="project" value="UniProtKB-SubCell"/>
</dbReference>
<comment type="caution">
    <text evidence="15">The sequence shown here is derived from an EMBL/GenBank/DDBJ whole genome shotgun (WGS) entry which is preliminary data.</text>
</comment>
<evidence type="ECO:0000256" key="9">
    <source>
        <dbReference type="ARBA" id="ARBA00023237"/>
    </source>
</evidence>
<dbReference type="GO" id="GO:0015344">
    <property type="term" value="F:siderophore uptake transmembrane transporter activity"/>
    <property type="evidence" value="ECO:0007669"/>
    <property type="project" value="TreeGrafter"/>
</dbReference>
<evidence type="ECO:0000256" key="10">
    <source>
        <dbReference type="RuleBase" id="RU003357"/>
    </source>
</evidence>
<dbReference type="InterPro" id="IPR039426">
    <property type="entry name" value="TonB-dep_rcpt-like"/>
</dbReference>
<dbReference type="Pfam" id="PF13715">
    <property type="entry name" value="CarbopepD_reg_2"/>
    <property type="match status" value="1"/>
</dbReference>
<dbReference type="EMBL" id="MFKF01000334">
    <property type="protein sequence ID" value="OGG46207.1"/>
    <property type="molecule type" value="Genomic_DNA"/>
</dbReference>
<dbReference type="InterPro" id="IPR037066">
    <property type="entry name" value="Plug_dom_sf"/>
</dbReference>
<evidence type="ECO:0000256" key="11">
    <source>
        <dbReference type="SAM" id="MobiDB-lite"/>
    </source>
</evidence>
<organism evidence="15 16">
    <name type="scientific">Handelsmanbacteria sp. (strain RIFCSPLOWO2_12_FULL_64_10)</name>
    <dbReference type="NCBI Taxonomy" id="1817868"/>
    <lineage>
        <taxon>Bacteria</taxon>
        <taxon>Candidatus Handelsmaniibacteriota</taxon>
    </lineage>
</organism>
<evidence type="ECO:0000259" key="13">
    <source>
        <dbReference type="Pfam" id="PF00593"/>
    </source>
</evidence>
<protein>
    <recommendedName>
        <fullName evidence="17">TonB-dependent receptor plug domain-containing protein</fullName>
    </recommendedName>
</protein>
<dbReference type="InterPro" id="IPR036942">
    <property type="entry name" value="Beta-barrel_TonB_sf"/>
</dbReference>
<evidence type="ECO:0000256" key="2">
    <source>
        <dbReference type="ARBA" id="ARBA00022448"/>
    </source>
</evidence>
<evidence type="ECO:0000313" key="16">
    <source>
        <dbReference type="Proteomes" id="UP000178606"/>
    </source>
</evidence>
<keyword evidence="2" id="KW-0813">Transport</keyword>